<gene>
    <name evidence="2" type="ORF">ES319_A08G111700v1</name>
</gene>
<keyword evidence="3" id="KW-1185">Reference proteome</keyword>
<dbReference type="OrthoDB" id="980619at2759"/>
<reference evidence="3" key="1">
    <citation type="journal article" date="2020" name="Nat. Genet.">
        <title>Genomic diversifications of five Gossypium allopolyploid species and their impact on cotton improvement.</title>
        <authorList>
            <person name="Chen Z.J."/>
            <person name="Sreedasyam A."/>
            <person name="Ando A."/>
            <person name="Song Q."/>
            <person name="De Santiago L.M."/>
            <person name="Hulse-Kemp A.M."/>
            <person name="Ding M."/>
            <person name="Ye W."/>
            <person name="Kirkbride R.C."/>
            <person name="Jenkins J."/>
            <person name="Plott C."/>
            <person name="Lovell J."/>
            <person name="Lin Y.M."/>
            <person name="Vaughn R."/>
            <person name="Liu B."/>
            <person name="Simpson S."/>
            <person name="Scheffler B.E."/>
            <person name="Wen L."/>
            <person name="Saski C.A."/>
            <person name="Grover C.E."/>
            <person name="Hu G."/>
            <person name="Conover J.L."/>
            <person name="Carlson J.W."/>
            <person name="Shu S."/>
            <person name="Boston L.B."/>
            <person name="Williams M."/>
            <person name="Peterson D.G."/>
            <person name="McGee K."/>
            <person name="Jones D.C."/>
            <person name="Wendel J.F."/>
            <person name="Stelly D.M."/>
            <person name="Grimwood J."/>
            <person name="Schmutz J."/>
        </authorList>
    </citation>
    <scope>NUCLEOTIDE SEQUENCE [LARGE SCALE GENOMIC DNA]</scope>
    <source>
        <strain evidence="3">cv. 3-79</strain>
    </source>
</reference>
<accession>A0A5J5UQL4</accession>
<feature type="signal peptide" evidence="1">
    <location>
        <begin position="1"/>
        <end position="23"/>
    </location>
</feature>
<sequence>MAVKNFSIFFFALLFFASHFLQGTRVVFWDLVDAFLFHLYRNNVESTNLENFLPKFQHNVLERSTSICWNKKRQSSFKSMKKKIQGATNEIRNVASLLGNEGLEVVNPKELDNLLKEEFEVE</sequence>
<dbReference type="Proteomes" id="UP000327439">
    <property type="component" value="Chromosome A08"/>
</dbReference>
<keyword evidence="1" id="KW-0732">Signal</keyword>
<name>A0A5J5UQL4_GOSBA</name>
<dbReference type="EMBL" id="CM018209">
    <property type="protein sequence ID" value="KAB2069740.1"/>
    <property type="molecule type" value="Genomic_DNA"/>
</dbReference>
<evidence type="ECO:0000313" key="2">
    <source>
        <dbReference type="EMBL" id="KAB2069740.1"/>
    </source>
</evidence>
<protein>
    <submittedName>
        <fullName evidence="2">Uncharacterized protein</fullName>
    </submittedName>
</protein>
<organism evidence="2 3">
    <name type="scientific">Gossypium barbadense</name>
    <name type="common">Sea Island cotton</name>
    <name type="synonym">Hibiscus barbadensis</name>
    <dbReference type="NCBI Taxonomy" id="3634"/>
    <lineage>
        <taxon>Eukaryota</taxon>
        <taxon>Viridiplantae</taxon>
        <taxon>Streptophyta</taxon>
        <taxon>Embryophyta</taxon>
        <taxon>Tracheophyta</taxon>
        <taxon>Spermatophyta</taxon>
        <taxon>Magnoliopsida</taxon>
        <taxon>eudicotyledons</taxon>
        <taxon>Gunneridae</taxon>
        <taxon>Pentapetalae</taxon>
        <taxon>rosids</taxon>
        <taxon>malvids</taxon>
        <taxon>Malvales</taxon>
        <taxon>Malvaceae</taxon>
        <taxon>Malvoideae</taxon>
        <taxon>Gossypium</taxon>
    </lineage>
</organism>
<evidence type="ECO:0000256" key="1">
    <source>
        <dbReference type="SAM" id="SignalP"/>
    </source>
</evidence>
<proteinExistence type="predicted"/>
<evidence type="ECO:0000313" key="3">
    <source>
        <dbReference type="Proteomes" id="UP000327439"/>
    </source>
</evidence>
<dbReference type="AlphaFoldDB" id="A0A5J5UQL4"/>
<feature type="chain" id="PRO_5023847010" evidence="1">
    <location>
        <begin position="24"/>
        <end position="122"/>
    </location>
</feature>